<dbReference type="AlphaFoldDB" id="A0A5N6Q9X2"/>
<proteinExistence type="predicted"/>
<evidence type="ECO:0000313" key="1">
    <source>
        <dbReference type="EMBL" id="KAE7995996.1"/>
    </source>
</evidence>
<dbReference type="Proteomes" id="UP000327013">
    <property type="component" value="Chromosome 1"/>
</dbReference>
<name>A0A5N6Q9X2_9ROSI</name>
<evidence type="ECO:0000313" key="2">
    <source>
        <dbReference type="Proteomes" id="UP000327013"/>
    </source>
</evidence>
<organism evidence="1 2">
    <name type="scientific">Carpinus fangiana</name>
    <dbReference type="NCBI Taxonomy" id="176857"/>
    <lineage>
        <taxon>Eukaryota</taxon>
        <taxon>Viridiplantae</taxon>
        <taxon>Streptophyta</taxon>
        <taxon>Embryophyta</taxon>
        <taxon>Tracheophyta</taxon>
        <taxon>Spermatophyta</taxon>
        <taxon>Magnoliopsida</taxon>
        <taxon>eudicotyledons</taxon>
        <taxon>Gunneridae</taxon>
        <taxon>Pentapetalae</taxon>
        <taxon>rosids</taxon>
        <taxon>fabids</taxon>
        <taxon>Fagales</taxon>
        <taxon>Betulaceae</taxon>
        <taxon>Carpinus</taxon>
    </lineage>
</organism>
<gene>
    <name evidence="1" type="ORF">FH972_000745</name>
</gene>
<accession>A0A5N6Q9X2</accession>
<protein>
    <submittedName>
        <fullName evidence="1">Uncharacterized protein</fullName>
    </submittedName>
</protein>
<keyword evidence="2" id="KW-1185">Reference proteome</keyword>
<dbReference type="EMBL" id="CM017321">
    <property type="protein sequence ID" value="KAE7995996.1"/>
    <property type="molecule type" value="Genomic_DNA"/>
</dbReference>
<reference evidence="1 2" key="1">
    <citation type="submission" date="2019-06" db="EMBL/GenBank/DDBJ databases">
        <title>A chromosomal-level reference genome of Carpinus fangiana (Coryloideae, Betulaceae).</title>
        <authorList>
            <person name="Yang X."/>
            <person name="Wang Z."/>
            <person name="Zhang L."/>
            <person name="Hao G."/>
            <person name="Liu J."/>
            <person name="Yang Y."/>
        </authorList>
    </citation>
    <scope>NUCLEOTIDE SEQUENCE [LARGE SCALE GENOMIC DNA]</scope>
    <source>
        <strain evidence="1">Cfa_2016G</strain>
        <tissue evidence="1">Leaf</tissue>
    </source>
</reference>
<sequence>MGIYNFKSLKIVGDPYKGVPLMGEGLTRSQLQHPNTTIKHLNPELGFQFQLQKDIPKYITTTNLTCSTGKTKVAIWKAPDTGWLKMNWDASLPLLPKTRIGWVWAWC</sequence>